<dbReference type="PANTHER" id="PTHR43037:SF1">
    <property type="entry name" value="BLL1128 PROTEIN"/>
    <property type="match status" value="1"/>
</dbReference>
<sequence>MKAFPINRDFYFFGSFLIGLYIVANTLQTVVQMWVGYQMFWLPSFGSWLLVTCAIYLLPSLFLLKYYHQNQYRLAFFGAMASSIMVLLQVIVLTAILRARQLQDFYNPVLYLLLFAGLVHAAGLLTSDARKKPLLKTVGLGLGIVNVILLISLTWILLSGNKSSTGIFVQKLAEWTTIAGGLVWALFIRQFMGERSLLKEEQVSTESRKSIADIYAFFSFMGVFFILLFGFMLVKQGYYNTHATPAARKMANPYEFRSYTSSKGETLQYRFLKPLDYEPGKKYPMVVCLHGGAGWGTDNTRQFDGSLAAQMLSDYTNREKYQAFLFVPQCPPMHSWGGIPAYKAIDSLVFEAMAALEKEFDIDEKRRYVMGSSLGGYGTWHFISTRPEMFAAAIPVSGEGDPDFAKEIVDVPVWAFHGRTDVNVPVSGSQHIIQAVKNAGGSPRYTEYPDRGHDIWKQVRETPGLMAWMFAQKKE</sequence>
<dbReference type="Proteomes" id="UP001302349">
    <property type="component" value="Chromosome"/>
</dbReference>
<evidence type="ECO:0000313" key="3">
    <source>
        <dbReference type="EMBL" id="WOK09115.1"/>
    </source>
</evidence>
<dbReference type="Gene3D" id="3.40.50.1820">
    <property type="entry name" value="alpha/beta hydrolase"/>
    <property type="match status" value="1"/>
</dbReference>
<evidence type="ECO:0000313" key="4">
    <source>
        <dbReference type="Proteomes" id="UP001302349"/>
    </source>
</evidence>
<keyword evidence="2" id="KW-0812">Transmembrane</keyword>
<evidence type="ECO:0000256" key="2">
    <source>
        <dbReference type="SAM" id="Phobius"/>
    </source>
</evidence>
<feature type="transmembrane region" description="Helical" evidence="2">
    <location>
        <begin position="138"/>
        <end position="160"/>
    </location>
</feature>
<feature type="transmembrane region" description="Helical" evidence="2">
    <location>
        <begin position="212"/>
        <end position="234"/>
    </location>
</feature>
<keyword evidence="2" id="KW-1133">Transmembrane helix</keyword>
<feature type="transmembrane region" description="Helical" evidence="2">
    <location>
        <begin position="47"/>
        <end position="67"/>
    </location>
</feature>
<feature type="transmembrane region" description="Helical" evidence="2">
    <location>
        <begin position="12"/>
        <end position="35"/>
    </location>
</feature>
<organism evidence="3 4">
    <name type="scientific">Imperialibacter roseus</name>
    <dbReference type="NCBI Taxonomy" id="1324217"/>
    <lineage>
        <taxon>Bacteria</taxon>
        <taxon>Pseudomonadati</taxon>
        <taxon>Bacteroidota</taxon>
        <taxon>Cytophagia</taxon>
        <taxon>Cytophagales</taxon>
        <taxon>Flammeovirgaceae</taxon>
        <taxon>Imperialibacter</taxon>
    </lineage>
</organism>
<evidence type="ECO:0000256" key="1">
    <source>
        <dbReference type="ARBA" id="ARBA00022729"/>
    </source>
</evidence>
<dbReference type="PANTHER" id="PTHR43037">
    <property type="entry name" value="UNNAMED PRODUCT-RELATED"/>
    <property type="match status" value="1"/>
</dbReference>
<feature type="transmembrane region" description="Helical" evidence="2">
    <location>
        <begin position="109"/>
        <end position="126"/>
    </location>
</feature>
<name>A0ABZ0IYT6_9BACT</name>
<dbReference type="RefSeq" id="WP_317491736.1">
    <property type="nucleotide sequence ID" value="NZ_CP136051.1"/>
</dbReference>
<accession>A0ABZ0IYT6</accession>
<gene>
    <name evidence="3" type="ORF">RT717_10760</name>
</gene>
<dbReference type="EMBL" id="CP136051">
    <property type="protein sequence ID" value="WOK09115.1"/>
    <property type="molecule type" value="Genomic_DNA"/>
</dbReference>
<reference evidence="3 4" key="1">
    <citation type="journal article" date="2023" name="Microbiol. Resour. Announc.">
        <title>Complete Genome Sequence of Imperialibacter roseus strain P4T.</title>
        <authorList>
            <person name="Tizabi D.R."/>
            <person name="Bachvaroff T."/>
            <person name="Hill R.T."/>
        </authorList>
    </citation>
    <scope>NUCLEOTIDE SEQUENCE [LARGE SCALE GENOMIC DNA]</scope>
    <source>
        <strain evidence="3 4">P4T</strain>
    </source>
</reference>
<dbReference type="Pfam" id="PF00756">
    <property type="entry name" value="Esterase"/>
    <property type="match status" value="1"/>
</dbReference>
<dbReference type="InterPro" id="IPR000801">
    <property type="entry name" value="Esterase-like"/>
</dbReference>
<proteinExistence type="predicted"/>
<feature type="transmembrane region" description="Helical" evidence="2">
    <location>
        <begin position="172"/>
        <end position="191"/>
    </location>
</feature>
<dbReference type="SUPFAM" id="SSF53474">
    <property type="entry name" value="alpha/beta-Hydrolases"/>
    <property type="match status" value="1"/>
</dbReference>
<protein>
    <submittedName>
        <fullName evidence="3">Prolyl oligopeptidase family serine peptidase</fullName>
    </submittedName>
</protein>
<keyword evidence="4" id="KW-1185">Reference proteome</keyword>
<feature type="transmembrane region" description="Helical" evidence="2">
    <location>
        <begin position="74"/>
        <end position="97"/>
    </location>
</feature>
<dbReference type="InterPro" id="IPR050955">
    <property type="entry name" value="Plant_Biomass_Hydrol_Est"/>
</dbReference>
<keyword evidence="1" id="KW-0732">Signal</keyword>
<dbReference type="InterPro" id="IPR029058">
    <property type="entry name" value="AB_hydrolase_fold"/>
</dbReference>
<keyword evidence="2" id="KW-0472">Membrane</keyword>